<gene>
    <name evidence="1" type="ORF">MNBD_ALPHA09-266</name>
</gene>
<dbReference type="AlphaFoldDB" id="A0A3B0TJL4"/>
<evidence type="ECO:0008006" key="2">
    <source>
        <dbReference type="Google" id="ProtNLM"/>
    </source>
</evidence>
<dbReference type="InterPro" id="IPR007375">
    <property type="entry name" value="SoxG"/>
</dbReference>
<reference evidence="1" key="1">
    <citation type="submission" date="2018-06" db="EMBL/GenBank/DDBJ databases">
        <authorList>
            <person name="Zhirakovskaya E."/>
        </authorList>
    </citation>
    <scope>NUCLEOTIDE SEQUENCE</scope>
</reference>
<sequence length="202" mass="21364">MADLGWQSALGGRALDEASIGVFETDRRTMIDVRILPSGARGKAAIAKALGFDLPTEPRTSTATNQVTALWLSIDQWLVVAPHEKGEAILKALVKAAAGGKAVVTDLSDARTVIRLEGNGARQTVMKGGAADLLAADFIVGSVRRLNFAGIGAMVHYCSDQPDVLDLYVFRSFADYAIRWLEVASRSGAAITLFGPSPPPPS</sequence>
<dbReference type="SUPFAM" id="SSF103025">
    <property type="entry name" value="Folate-binding domain"/>
    <property type="match status" value="1"/>
</dbReference>
<dbReference type="Gene3D" id="3.30.70.1520">
    <property type="entry name" value="Heterotetrameric sarcosine oxidase"/>
    <property type="match status" value="1"/>
</dbReference>
<dbReference type="Pfam" id="PF04268">
    <property type="entry name" value="SoxG"/>
    <property type="match status" value="1"/>
</dbReference>
<evidence type="ECO:0000313" key="1">
    <source>
        <dbReference type="EMBL" id="VAW18178.1"/>
    </source>
</evidence>
<protein>
    <recommendedName>
        <fullName evidence="2">Sarcosine oxidase gamma subunit</fullName>
    </recommendedName>
</protein>
<name>A0A3B0TJL4_9ZZZZ</name>
<dbReference type="EMBL" id="UOEM01000112">
    <property type="protein sequence ID" value="VAW18178.1"/>
    <property type="molecule type" value="Genomic_DNA"/>
</dbReference>
<dbReference type="InterPro" id="IPR027266">
    <property type="entry name" value="TrmE/GcvT-like"/>
</dbReference>
<organism evidence="1">
    <name type="scientific">hydrothermal vent metagenome</name>
    <dbReference type="NCBI Taxonomy" id="652676"/>
    <lineage>
        <taxon>unclassified sequences</taxon>
        <taxon>metagenomes</taxon>
        <taxon>ecological metagenomes</taxon>
    </lineage>
</organism>
<dbReference type="Gene3D" id="3.30.1360.120">
    <property type="entry name" value="Probable tRNA modification gtpase trme, domain 1"/>
    <property type="match status" value="1"/>
</dbReference>
<proteinExistence type="predicted"/>
<accession>A0A3B0TJL4</accession>